<evidence type="ECO:0000259" key="1">
    <source>
        <dbReference type="Pfam" id="PF02719"/>
    </source>
</evidence>
<dbReference type="Gene3D" id="3.40.50.720">
    <property type="entry name" value="NAD(P)-binding Rossmann-like Domain"/>
    <property type="match status" value="1"/>
</dbReference>
<sequence>MQHSTLDENGPLRSHRERCLVWSRLARCARCRCGTIGWPIIDRFFMTIPEACQLIMQAAAIGDDADTFVLDMGEPVKIRYPDERSC</sequence>
<dbReference type="Pfam" id="PF02719">
    <property type="entry name" value="Polysacc_synt_2"/>
    <property type="match status" value="1"/>
</dbReference>
<evidence type="ECO:0000313" key="3">
    <source>
        <dbReference type="Proteomes" id="UP000615989"/>
    </source>
</evidence>
<proteinExistence type="predicted"/>
<organism evidence="2 3">
    <name type="scientific">Aromatoleum anaerobium</name>
    <dbReference type="NCBI Taxonomy" id="182180"/>
    <lineage>
        <taxon>Bacteria</taxon>
        <taxon>Pseudomonadati</taxon>
        <taxon>Pseudomonadota</taxon>
        <taxon>Betaproteobacteria</taxon>
        <taxon>Rhodocyclales</taxon>
        <taxon>Rhodocyclaceae</taxon>
        <taxon>Aromatoleum</taxon>
    </lineage>
</organism>
<name>A0ABX1PP02_9RHOO</name>
<dbReference type="InterPro" id="IPR051203">
    <property type="entry name" value="Polysaccharide_Synthase-Rel"/>
</dbReference>
<dbReference type="PANTHER" id="PTHR43318">
    <property type="entry name" value="UDP-N-ACETYLGLUCOSAMINE 4,6-DEHYDRATASE"/>
    <property type="match status" value="1"/>
</dbReference>
<dbReference type="Proteomes" id="UP000615989">
    <property type="component" value="Unassembled WGS sequence"/>
</dbReference>
<comment type="caution">
    <text evidence="2">The sequence shown here is derived from an EMBL/GenBank/DDBJ whole genome shotgun (WGS) entry which is preliminary data.</text>
</comment>
<dbReference type="RefSeq" id="WP_169118930.1">
    <property type="nucleotide sequence ID" value="NZ_WTVG02000034.1"/>
</dbReference>
<feature type="domain" description="Polysaccharide biosynthesis protein CapD-like" evidence="1">
    <location>
        <begin position="35"/>
        <end position="79"/>
    </location>
</feature>
<keyword evidence="3" id="KW-1185">Reference proteome</keyword>
<dbReference type="EMBL" id="WTVG01000035">
    <property type="protein sequence ID" value="NMG25578.1"/>
    <property type="molecule type" value="Genomic_DNA"/>
</dbReference>
<accession>A0ABX1PP02</accession>
<evidence type="ECO:0000313" key="2">
    <source>
        <dbReference type="EMBL" id="NMG25578.1"/>
    </source>
</evidence>
<dbReference type="PANTHER" id="PTHR43318:SF1">
    <property type="entry name" value="POLYSACCHARIDE BIOSYNTHESIS PROTEIN EPSC-RELATED"/>
    <property type="match status" value="1"/>
</dbReference>
<reference evidence="2" key="1">
    <citation type="submission" date="2019-12" db="EMBL/GenBank/DDBJ databases">
        <title>Comparative genomics gives insights into the taxonomy of the Azoarcus-Aromatoleum group and reveals separate origins of nif in the plant-associated Azoarcus and non-plant-associated Aromatoleum sub-groups.</title>
        <authorList>
            <person name="Lafos M."/>
            <person name="Maluk M."/>
            <person name="Batista M."/>
            <person name="Junghare M."/>
            <person name="Carmona M."/>
            <person name="Faoro H."/>
            <person name="Cruz L.M."/>
            <person name="Battistoni F."/>
            <person name="De Souza E."/>
            <person name="Pedrosa F."/>
            <person name="Chen W.-M."/>
            <person name="Poole P.S."/>
            <person name="Dixon R.A."/>
            <person name="James E.K."/>
        </authorList>
    </citation>
    <scope>NUCLEOTIDE SEQUENCE</scope>
    <source>
        <strain evidence="2">LuFRes1</strain>
    </source>
</reference>
<dbReference type="InterPro" id="IPR003869">
    <property type="entry name" value="Polysac_CapD-like"/>
</dbReference>
<protein>
    <recommendedName>
        <fullName evidence="1">Polysaccharide biosynthesis protein CapD-like domain-containing protein</fullName>
    </recommendedName>
</protein>
<gene>
    <name evidence="2" type="ORF">GO606_12770</name>
</gene>